<name>A0ABP8BKB9_9SPHI</name>
<dbReference type="RefSeq" id="WP_344852400.1">
    <property type="nucleotide sequence ID" value="NZ_BAABBY010000007.1"/>
</dbReference>
<organism evidence="1 2">
    <name type="scientific">Pedobacter jeongneungensis</name>
    <dbReference type="NCBI Taxonomy" id="947309"/>
    <lineage>
        <taxon>Bacteria</taxon>
        <taxon>Pseudomonadati</taxon>
        <taxon>Bacteroidota</taxon>
        <taxon>Sphingobacteriia</taxon>
        <taxon>Sphingobacteriales</taxon>
        <taxon>Sphingobacteriaceae</taxon>
        <taxon>Pedobacter</taxon>
    </lineage>
</organism>
<evidence type="ECO:0000313" key="1">
    <source>
        <dbReference type="EMBL" id="GAA4208076.1"/>
    </source>
</evidence>
<sequence length="621" mass="71325">MKPVFYSSKDEIRNRIVKNAEDFWNVKDSNDFDPLVRLIIEALSNELFNVANDVKNLENRIFDKISRILAPDHLTSSLPAHAIMHARPIEQEDYLSPYSQFAFKKNIQQENDKPKKTDIFFSPLHNVKVNNAAIRYIATGNTLFDVEQMGKQPAYNTLPGTLMEKNTLYIGFSGLNNWMDFNKLNLFFDWKNYSVPENTYDLLSLGKWFYKENELTGYTERFMDEPLTGKIQAPFQHKQLLNLIKADVLQFYSNRFITLGDLNDFNIDDTKELPAEFANLFQPAALNKIDDSVKWLKVVFPAAINQEMLNELHIYINAFPVVNKRLSQIKHRLKTMNNIIPIKTEALDQMLAVENLKDNKGKSYNEIPYTNENEKGDGSFSIRYGGTERFDTRNAKELVDYLFELLRDEKAAFSAYGPDFLSTILKNLEQNIALIEQKSRSALKDIKELPSYIVLKPIDDADILFLDIWVTQAEEANHINAGSRLAVYDNNKVNAESIFLLSQTKGGRSRLNATNRVQAYKYGLTTADRIITKADVINFCRYELGNKLKGITLAKGLIMDNKPNAGFIKTTDILIEPAENLKLDAQDWEELLSLTLAKLNLRSTMNVHYRLMLKPALYRAV</sequence>
<keyword evidence="2" id="KW-1185">Reference proteome</keyword>
<dbReference type="Proteomes" id="UP001501772">
    <property type="component" value="Unassembled WGS sequence"/>
</dbReference>
<comment type="caution">
    <text evidence="1">The sequence shown here is derived from an EMBL/GenBank/DDBJ whole genome shotgun (WGS) entry which is preliminary data.</text>
</comment>
<protein>
    <submittedName>
        <fullName evidence="1">Type VI secretion system baseplate subunit TssF</fullName>
    </submittedName>
</protein>
<reference evidence="2" key="1">
    <citation type="journal article" date="2019" name="Int. J. Syst. Evol. Microbiol.">
        <title>The Global Catalogue of Microorganisms (GCM) 10K type strain sequencing project: providing services to taxonomists for standard genome sequencing and annotation.</title>
        <authorList>
            <consortium name="The Broad Institute Genomics Platform"/>
            <consortium name="The Broad Institute Genome Sequencing Center for Infectious Disease"/>
            <person name="Wu L."/>
            <person name="Ma J."/>
        </authorList>
    </citation>
    <scope>NUCLEOTIDE SEQUENCE [LARGE SCALE GENOMIC DNA]</scope>
    <source>
        <strain evidence="2">JCM 17626</strain>
    </source>
</reference>
<gene>
    <name evidence="1" type="ORF">GCM10022289_31490</name>
</gene>
<proteinExistence type="predicted"/>
<accession>A0ABP8BKB9</accession>
<dbReference type="EMBL" id="BAABBY010000007">
    <property type="protein sequence ID" value="GAA4208076.1"/>
    <property type="molecule type" value="Genomic_DNA"/>
</dbReference>
<evidence type="ECO:0000313" key="2">
    <source>
        <dbReference type="Proteomes" id="UP001501772"/>
    </source>
</evidence>